<protein>
    <submittedName>
        <fullName evidence="1">Uncharacterized protein</fullName>
    </submittedName>
</protein>
<evidence type="ECO:0000313" key="1">
    <source>
        <dbReference type="EMBL" id="GAA4263660.1"/>
    </source>
</evidence>
<keyword evidence="2" id="KW-1185">Reference proteome</keyword>
<name>A0ABP8DUG7_9ACTN</name>
<dbReference type="Proteomes" id="UP001500620">
    <property type="component" value="Unassembled WGS sequence"/>
</dbReference>
<comment type="caution">
    <text evidence="1">The sequence shown here is derived from an EMBL/GenBank/DDBJ whole genome shotgun (WGS) entry which is preliminary data.</text>
</comment>
<evidence type="ECO:0000313" key="2">
    <source>
        <dbReference type="Proteomes" id="UP001500620"/>
    </source>
</evidence>
<sequence>MSGQIHVSTELVHKRWLYPAQEEMTNVRETFSAAVAAATPVARGIYAQIDSQIKGFLDQEIPLVNGILDAILELTMGNMDSVALLAAVAEDVEAENARLGSGGRGSRH</sequence>
<dbReference type="EMBL" id="BAABAT010000076">
    <property type="protein sequence ID" value="GAA4263660.1"/>
    <property type="molecule type" value="Genomic_DNA"/>
</dbReference>
<gene>
    <name evidence="1" type="ORF">GCM10022255_110220</name>
</gene>
<proteinExistence type="predicted"/>
<organism evidence="1 2">
    <name type="scientific">Dactylosporangium darangshiense</name>
    <dbReference type="NCBI Taxonomy" id="579108"/>
    <lineage>
        <taxon>Bacteria</taxon>
        <taxon>Bacillati</taxon>
        <taxon>Actinomycetota</taxon>
        <taxon>Actinomycetes</taxon>
        <taxon>Micromonosporales</taxon>
        <taxon>Micromonosporaceae</taxon>
        <taxon>Dactylosporangium</taxon>
    </lineage>
</organism>
<accession>A0ABP8DUG7</accession>
<reference evidence="2" key="1">
    <citation type="journal article" date="2019" name="Int. J. Syst. Evol. Microbiol.">
        <title>The Global Catalogue of Microorganisms (GCM) 10K type strain sequencing project: providing services to taxonomists for standard genome sequencing and annotation.</title>
        <authorList>
            <consortium name="The Broad Institute Genomics Platform"/>
            <consortium name="The Broad Institute Genome Sequencing Center for Infectious Disease"/>
            <person name="Wu L."/>
            <person name="Ma J."/>
        </authorList>
    </citation>
    <scope>NUCLEOTIDE SEQUENCE [LARGE SCALE GENOMIC DNA]</scope>
    <source>
        <strain evidence="2">JCM 17441</strain>
    </source>
</reference>